<organism evidence="1 2">
    <name type="scientific">Azospirillum griseum</name>
    <dbReference type="NCBI Taxonomy" id="2496639"/>
    <lineage>
        <taxon>Bacteria</taxon>
        <taxon>Pseudomonadati</taxon>
        <taxon>Pseudomonadota</taxon>
        <taxon>Alphaproteobacteria</taxon>
        <taxon>Rhodospirillales</taxon>
        <taxon>Azospirillaceae</taxon>
        <taxon>Azospirillum</taxon>
    </lineage>
</organism>
<keyword evidence="2" id="KW-1185">Reference proteome</keyword>
<comment type="caution">
    <text evidence="1">The sequence shown here is derived from an EMBL/GenBank/DDBJ whole genome shotgun (WGS) entry which is preliminary data.</text>
</comment>
<evidence type="ECO:0000313" key="1">
    <source>
        <dbReference type="EMBL" id="RTR21413.1"/>
    </source>
</evidence>
<protein>
    <recommendedName>
        <fullName evidence="3">Methyltransferase domain-containing protein</fullName>
    </recommendedName>
</protein>
<dbReference type="OrthoDB" id="5329963at2"/>
<evidence type="ECO:0008006" key="3">
    <source>
        <dbReference type="Google" id="ProtNLM"/>
    </source>
</evidence>
<proteinExistence type="predicted"/>
<dbReference type="InterPro" id="IPR029063">
    <property type="entry name" value="SAM-dependent_MTases_sf"/>
</dbReference>
<dbReference type="Proteomes" id="UP000277007">
    <property type="component" value="Unassembled WGS sequence"/>
</dbReference>
<dbReference type="EMBL" id="RXMA01000006">
    <property type="protein sequence ID" value="RTR21413.1"/>
    <property type="molecule type" value="Genomic_DNA"/>
</dbReference>
<evidence type="ECO:0000313" key="2">
    <source>
        <dbReference type="Proteomes" id="UP000277007"/>
    </source>
</evidence>
<accession>A0A3S0HYC8</accession>
<reference evidence="1 2" key="1">
    <citation type="submission" date="2018-12" db="EMBL/GenBank/DDBJ databases">
        <authorList>
            <person name="Yang Y."/>
        </authorList>
    </citation>
    <scope>NUCLEOTIDE SEQUENCE [LARGE SCALE GENOMIC DNA]</scope>
    <source>
        <strain evidence="1 2">L-25-5w-1</strain>
    </source>
</reference>
<dbReference type="SUPFAM" id="SSF53335">
    <property type="entry name" value="S-adenosyl-L-methionine-dependent methyltransferases"/>
    <property type="match status" value="1"/>
</dbReference>
<dbReference type="RefSeq" id="WP_126614053.1">
    <property type="nucleotide sequence ID" value="NZ_JBHUCY010000001.1"/>
</dbReference>
<name>A0A3S0HYC8_9PROT</name>
<dbReference type="Gene3D" id="3.40.50.150">
    <property type="entry name" value="Vaccinia Virus protein VP39"/>
    <property type="match status" value="1"/>
</dbReference>
<gene>
    <name evidence="1" type="ORF">EJ903_08350</name>
</gene>
<dbReference type="AlphaFoldDB" id="A0A3S0HYC8"/>
<sequence length="222" mass="23778">MSNQSFAIPSIGVTLNADVAREILEWSIAQQPAHPPFVLKVLNLFRCMHAHGLSRFIETGTFHGDTAARMAAFGFDVTTIELSVALHQAALARFAGQPRIRCVQGDSADVLPAVAAALDQPALFWLDGHYSGEGTARGAVETPIRAEIAALKAERARRPDLIDRCAIWIDDIRLAGSGDYPSLSALLDMAADAFPRHRTMVVNDALRILPLEAANGAATNAG</sequence>